<protein>
    <submittedName>
        <fullName evidence="2">DinB family protein</fullName>
    </submittedName>
</protein>
<proteinExistence type="predicted"/>
<keyword evidence="3" id="KW-1185">Reference proteome</keyword>
<dbReference type="InterPro" id="IPR034660">
    <property type="entry name" value="DinB/YfiT-like"/>
</dbReference>
<dbReference type="SUPFAM" id="SSF109854">
    <property type="entry name" value="DinB/YfiT-like putative metalloenzymes"/>
    <property type="match status" value="1"/>
</dbReference>
<accession>A0A4R6J4A9</accession>
<gene>
    <name evidence="2" type="ORF">BC659_1209</name>
</gene>
<reference evidence="2 3" key="1">
    <citation type="submission" date="2019-03" db="EMBL/GenBank/DDBJ databases">
        <title>Genomic Encyclopedia of Archaeal and Bacterial Type Strains, Phase II (KMG-II): from individual species to whole genera.</title>
        <authorList>
            <person name="Goeker M."/>
        </authorList>
    </citation>
    <scope>NUCLEOTIDE SEQUENCE [LARGE SCALE GENOMIC DNA]</scope>
    <source>
        <strain evidence="2 3">DSM 28323</strain>
    </source>
</reference>
<organism evidence="2 3">
    <name type="scientific">Sediminibacterium goheungense</name>
    <dbReference type="NCBI Taxonomy" id="1086393"/>
    <lineage>
        <taxon>Bacteria</taxon>
        <taxon>Pseudomonadati</taxon>
        <taxon>Bacteroidota</taxon>
        <taxon>Chitinophagia</taxon>
        <taxon>Chitinophagales</taxon>
        <taxon>Chitinophagaceae</taxon>
        <taxon>Sediminibacterium</taxon>
    </lineage>
</organism>
<evidence type="ECO:0000313" key="2">
    <source>
        <dbReference type="EMBL" id="TDO29126.1"/>
    </source>
</evidence>
<dbReference type="Pfam" id="PF12867">
    <property type="entry name" value="DinB_2"/>
    <property type="match status" value="1"/>
</dbReference>
<dbReference type="RefSeq" id="WP_133473731.1">
    <property type="nucleotide sequence ID" value="NZ_SNWP01000010.1"/>
</dbReference>
<comment type="caution">
    <text evidence="2">The sequence shown here is derived from an EMBL/GenBank/DDBJ whole genome shotgun (WGS) entry which is preliminary data.</text>
</comment>
<feature type="domain" description="DinB-like" evidence="1">
    <location>
        <begin position="8"/>
        <end position="144"/>
    </location>
</feature>
<dbReference type="Proteomes" id="UP000295741">
    <property type="component" value="Unassembled WGS sequence"/>
</dbReference>
<evidence type="ECO:0000313" key="3">
    <source>
        <dbReference type="Proteomes" id="UP000295741"/>
    </source>
</evidence>
<dbReference type="EMBL" id="SNWP01000010">
    <property type="protein sequence ID" value="TDO29126.1"/>
    <property type="molecule type" value="Genomic_DNA"/>
</dbReference>
<name>A0A4R6J4A9_9BACT</name>
<dbReference type="OrthoDB" id="4295522at2"/>
<dbReference type="AlphaFoldDB" id="A0A4R6J4A9"/>
<dbReference type="InterPro" id="IPR024775">
    <property type="entry name" value="DinB-like"/>
</dbReference>
<evidence type="ECO:0000259" key="1">
    <source>
        <dbReference type="Pfam" id="PF12867"/>
    </source>
</evidence>
<dbReference type="Gene3D" id="1.20.120.450">
    <property type="entry name" value="dinb family like domain"/>
    <property type="match status" value="1"/>
</dbReference>
<sequence length="151" mass="17097">MNALLKTFETSRKNYLKFIDAFSLEQLNKVPAGFSNNLIWNTGHIIVAQQSLVYRLSGLPMKVTDDMFHLYKPGSKPERDITQTEADELKALLLSLCESTIADLGKGIFTSFTERMTATGFHLASLEDALEFNNYHEGLHMGMMMSIRKML</sequence>